<keyword evidence="9" id="KW-1185">Reference proteome</keyword>
<feature type="transmembrane region" description="Helical" evidence="6">
    <location>
        <begin position="843"/>
        <end position="865"/>
    </location>
</feature>
<reference evidence="8 9" key="1">
    <citation type="submission" date="2020-02" db="EMBL/GenBank/DDBJ databases">
        <title>Full genome sequence of Nocardioides sp. R-3366.</title>
        <authorList>
            <person name="Im W.-T."/>
        </authorList>
    </citation>
    <scope>NUCLEOTIDE SEQUENCE [LARGE SCALE GENOMIC DNA]</scope>
    <source>
        <strain evidence="8 9">R-3366</strain>
    </source>
</reference>
<feature type="transmembrane region" description="Helical" evidence="6">
    <location>
        <begin position="751"/>
        <end position="777"/>
    </location>
</feature>
<accession>A0A6G6W8B6</accession>
<evidence type="ECO:0000256" key="2">
    <source>
        <dbReference type="ARBA" id="ARBA00022475"/>
    </source>
</evidence>
<protein>
    <submittedName>
        <fullName evidence="8">ABC transporter permease</fullName>
    </submittedName>
</protein>
<feature type="transmembrane region" description="Helical" evidence="6">
    <location>
        <begin position="474"/>
        <end position="495"/>
    </location>
</feature>
<proteinExistence type="predicted"/>
<feature type="transmembrane region" description="Helical" evidence="6">
    <location>
        <begin position="357"/>
        <end position="385"/>
    </location>
</feature>
<evidence type="ECO:0000313" key="9">
    <source>
        <dbReference type="Proteomes" id="UP000502996"/>
    </source>
</evidence>
<dbReference type="GO" id="GO:0005886">
    <property type="term" value="C:plasma membrane"/>
    <property type="evidence" value="ECO:0007669"/>
    <property type="project" value="UniProtKB-SubCell"/>
</dbReference>
<feature type="domain" description="ABC3 transporter permease C-terminal" evidence="7">
    <location>
        <begin position="754"/>
        <end position="875"/>
    </location>
</feature>
<evidence type="ECO:0000256" key="3">
    <source>
        <dbReference type="ARBA" id="ARBA00022692"/>
    </source>
</evidence>
<evidence type="ECO:0000313" key="8">
    <source>
        <dbReference type="EMBL" id="QIG41355.1"/>
    </source>
</evidence>
<keyword evidence="4 6" id="KW-1133">Transmembrane helix</keyword>
<sequence length="883" mass="90126">MRARLRTDRGLLVLTAGVVAVVSALLTAVWPLTVRTADEAVSDAVGDAGAGAAVVATVPPAQFRGDRRRDPDAVERFGRAVEDARSGLPDRLRAVLRPSVASLSSPALRVSGPGASRSLRLVYAQSPTAPPAVTWVAGRAPGASVGAGRADVVLDDDDPPWPVEVGLSERAALLLDLLPGATLTLEDEYGQDVAVRISGIYSPDDPGDPAWDVARELLSPAVAIADGVERTSAGALVTAAALPDLRIAVPADELTQRTTFLPDPERLGWRGAPELRREVVSLKAVAGAEVEWDSVLDRLLADAEQDVADARGQAQLLLVGLVASAGLTLALVALLLGRRRAGPLVLARERGAALPGLAAELGVESVLVAAAGALAGTALTLALLGDVGWRWLPPVVVVVALAAPVAGAVEAARATSARRVPANRAARRVADGRRRSGRALLELAVLAVAVLASVALRQRGSPEGDLTPSSAPTWWAVVGAVALLRLLPGLSRLAMRGVRRSRGRLSFFVAARVAAGGLRALPLAVLVVAVSQLVLGSGLAATQQRGQEAGALLTVGGDARLKTAPGPDVDGTAADLGRAPGVRAGVAGRVADRTLASAASTGATVRLVVVDAGAYRDLLARSDLPDAPQLGRLESPADPDAPVPALLSGGPPGLADGLRVRWGEDLDVALDVVGAAPLVEGGTDPVVLVDATAFAAAGAESLPDTVWAVGPGASDALRAYADQDPSVTLLTYDEVLAGLRDDPLREALVDLAVVASALLLLLAALGVVLGTAVGAPARDVSLGRLRALGLPDRGLRAVLAGELLVPVLAAVLTGTAVGVLTLWANTGSLDLAAVTGQDRPPALVVPVWTWLAAGAVLLVPLVLALRLHRRLRRASLARVLRSG</sequence>
<keyword evidence="3 6" id="KW-0812">Transmembrane</keyword>
<dbReference type="Pfam" id="PF02687">
    <property type="entry name" value="FtsX"/>
    <property type="match status" value="1"/>
</dbReference>
<feature type="transmembrane region" description="Helical" evidence="6">
    <location>
        <begin position="507"/>
        <end position="535"/>
    </location>
</feature>
<evidence type="ECO:0000256" key="6">
    <source>
        <dbReference type="SAM" id="Phobius"/>
    </source>
</evidence>
<dbReference type="InterPro" id="IPR003838">
    <property type="entry name" value="ABC3_permease_C"/>
</dbReference>
<keyword evidence="5 6" id="KW-0472">Membrane</keyword>
<evidence type="ECO:0000256" key="4">
    <source>
        <dbReference type="ARBA" id="ARBA00022989"/>
    </source>
</evidence>
<evidence type="ECO:0000256" key="1">
    <source>
        <dbReference type="ARBA" id="ARBA00004651"/>
    </source>
</evidence>
<organism evidence="8 9">
    <name type="scientific">Nocardioides anomalus</name>
    <dbReference type="NCBI Taxonomy" id="2712223"/>
    <lineage>
        <taxon>Bacteria</taxon>
        <taxon>Bacillati</taxon>
        <taxon>Actinomycetota</taxon>
        <taxon>Actinomycetes</taxon>
        <taxon>Propionibacteriales</taxon>
        <taxon>Nocardioidaceae</taxon>
        <taxon>Nocardioides</taxon>
    </lineage>
</organism>
<feature type="transmembrane region" description="Helical" evidence="6">
    <location>
        <begin position="391"/>
        <end position="415"/>
    </location>
</feature>
<dbReference type="KEGG" id="nano:G5V58_11550"/>
<dbReference type="AlphaFoldDB" id="A0A6G6W8B6"/>
<dbReference type="Proteomes" id="UP000502996">
    <property type="component" value="Chromosome"/>
</dbReference>
<evidence type="ECO:0000256" key="5">
    <source>
        <dbReference type="ARBA" id="ARBA00023136"/>
    </source>
</evidence>
<dbReference type="EMBL" id="CP049257">
    <property type="protein sequence ID" value="QIG41355.1"/>
    <property type="molecule type" value="Genomic_DNA"/>
</dbReference>
<feature type="transmembrane region" description="Helical" evidence="6">
    <location>
        <begin position="12"/>
        <end position="32"/>
    </location>
</feature>
<gene>
    <name evidence="8" type="ORF">G5V58_11550</name>
</gene>
<keyword evidence="2" id="KW-1003">Cell membrane</keyword>
<dbReference type="RefSeq" id="WP_165227612.1">
    <property type="nucleotide sequence ID" value="NZ_CP049257.1"/>
</dbReference>
<evidence type="ECO:0000259" key="7">
    <source>
        <dbReference type="Pfam" id="PF02687"/>
    </source>
</evidence>
<comment type="subcellular location">
    <subcellularLocation>
        <location evidence="1">Cell membrane</location>
        <topology evidence="1">Multi-pass membrane protein</topology>
    </subcellularLocation>
</comment>
<feature type="transmembrane region" description="Helical" evidence="6">
    <location>
        <begin position="436"/>
        <end position="454"/>
    </location>
</feature>
<name>A0A6G6W8B6_9ACTN</name>
<feature type="transmembrane region" description="Helical" evidence="6">
    <location>
        <begin position="798"/>
        <end position="823"/>
    </location>
</feature>
<feature type="transmembrane region" description="Helical" evidence="6">
    <location>
        <begin position="316"/>
        <end position="336"/>
    </location>
</feature>